<sequence length="145" mass="16462">MKIKDLTTEIGFIGGRDAIMIEHINIINSRTIEIYVDVANNNLCSFFDKTKEGYKMKFGFVGVVYYSLFSYELFEKSMFDSLINIDTKNLIVKTDSVSCIQEIIGSSLSENALHHIVITAYDNIIEVACKEFTNEVITDNNHLNS</sequence>
<comment type="caution">
    <text evidence="1">The sequence shown here is derived from an EMBL/GenBank/DDBJ whole genome shotgun (WGS) entry which is preliminary data.</text>
</comment>
<evidence type="ECO:0000313" key="2">
    <source>
        <dbReference type="Proteomes" id="UP000006330"/>
    </source>
</evidence>
<name>K6AMT3_9BACT</name>
<dbReference type="Proteomes" id="UP000006330">
    <property type="component" value="Unassembled WGS sequence"/>
</dbReference>
<evidence type="ECO:0000313" key="1">
    <source>
        <dbReference type="EMBL" id="EKN17053.1"/>
    </source>
</evidence>
<dbReference type="RefSeq" id="WP_007653992.1">
    <property type="nucleotide sequence ID" value="NZ_JH976472.1"/>
</dbReference>
<dbReference type="HOGENOM" id="CLU_1785017_0_0_10"/>
<protein>
    <submittedName>
        <fullName evidence="1">Uncharacterized protein</fullName>
    </submittedName>
</protein>
<dbReference type="EMBL" id="AGZO01000014">
    <property type="protein sequence ID" value="EKN17053.1"/>
    <property type="molecule type" value="Genomic_DNA"/>
</dbReference>
<proteinExistence type="predicted"/>
<dbReference type="OrthoDB" id="2967031at2"/>
<gene>
    <name evidence="1" type="ORF">HMPREF1076_02187</name>
</gene>
<reference evidence="1 2" key="1">
    <citation type="submission" date="2012-02" db="EMBL/GenBank/DDBJ databases">
        <title>The Genome Sequence of Parabacteroides goldsteinii CL02T12C30.</title>
        <authorList>
            <consortium name="The Broad Institute Genome Sequencing Platform"/>
            <person name="Earl A."/>
            <person name="Ward D."/>
            <person name="Feldgarden M."/>
            <person name="Gevers D."/>
            <person name="Zitomersky N.L."/>
            <person name="Coyne M.J."/>
            <person name="Comstock L.E."/>
            <person name="Young S.K."/>
            <person name="Zeng Q."/>
            <person name="Gargeya S."/>
            <person name="Fitzgerald M."/>
            <person name="Haas B."/>
            <person name="Abouelleil A."/>
            <person name="Alvarado L."/>
            <person name="Arachchi H.M."/>
            <person name="Berlin A."/>
            <person name="Chapman S.B."/>
            <person name="Gearin G."/>
            <person name="Goldberg J."/>
            <person name="Griggs A."/>
            <person name="Gujja S."/>
            <person name="Hansen M."/>
            <person name="Heiman D."/>
            <person name="Howarth C."/>
            <person name="Larimer J."/>
            <person name="Lui A."/>
            <person name="MacDonald P.J.P."/>
            <person name="McCowen C."/>
            <person name="Montmayeur A."/>
            <person name="Murphy C."/>
            <person name="Neiman D."/>
            <person name="Pearson M."/>
            <person name="Priest M."/>
            <person name="Roberts A."/>
            <person name="Saif S."/>
            <person name="Shea T."/>
            <person name="Sisk P."/>
            <person name="Stolte C."/>
            <person name="Sykes S."/>
            <person name="Wortman J."/>
            <person name="Nusbaum C."/>
            <person name="Birren B."/>
        </authorList>
    </citation>
    <scope>NUCLEOTIDE SEQUENCE [LARGE SCALE GENOMIC DNA]</scope>
    <source>
        <strain evidence="1 2">CL02T12C30</strain>
    </source>
</reference>
<dbReference type="AlphaFoldDB" id="K6AMT3"/>
<organism evidence="1 2">
    <name type="scientific">Parabacteroides goldsteinii CL02T12C30</name>
    <dbReference type="NCBI Taxonomy" id="999418"/>
    <lineage>
        <taxon>Bacteria</taxon>
        <taxon>Pseudomonadati</taxon>
        <taxon>Bacteroidota</taxon>
        <taxon>Bacteroidia</taxon>
        <taxon>Bacteroidales</taxon>
        <taxon>Tannerellaceae</taxon>
        <taxon>Parabacteroides</taxon>
    </lineage>
</organism>
<accession>K6AMT3</accession>